<evidence type="ECO:0000313" key="8">
    <source>
        <dbReference type="EMBL" id="KJZ06839.1"/>
    </source>
</evidence>
<comment type="caution">
    <text evidence="6">Lacks conserved residue(s) required for the propagation of feature annotation.</text>
</comment>
<dbReference type="GO" id="GO:0016652">
    <property type="term" value="F:oxidoreductase activity, acting on NAD(P)H as acceptor"/>
    <property type="evidence" value="ECO:0007669"/>
    <property type="project" value="UniProtKB-UniRule"/>
</dbReference>
<comment type="function">
    <text evidence="6">Quinone reductase that provides resistance to thiol-specific stress caused by electrophilic quinones.</text>
</comment>
<evidence type="ECO:0000313" key="9">
    <source>
        <dbReference type="Proteomes" id="UP000033452"/>
    </source>
</evidence>
<keyword evidence="3 6" id="KW-0560">Oxidoreductase</keyword>
<evidence type="ECO:0000256" key="5">
    <source>
        <dbReference type="ARBA" id="ARBA00048542"/>
    </source>
</evidence>
<comment type="cofactor">
    <cofactor evidence="6">
        <name>FMN</name>
        <dbReference type="ChEBI" id="CHEBI:58210"/>
    </cofactor>
    <text evidence="6">Binds 1 FMN per subunit.</text>
</comment>
<dbReference type="EC" id="1.7.1.17" evidence="6"/>
<dbReference type="Gene3D" id="3.40.50.360">
    <property type="match status" value="1"/>
</dbReference>
<dbReference type="Pfam" id="PF02525">
    <property type="entry name" value="Flavodoxin_2"/>
    <property type="match status" value="1"/>
</dbReference>
<evidence type="ECO:0000259" key="7">
    <source>
        <dbReference type="Pfam" id="PF02525"/>
    </source>
</evidence>
<comment type="function">
    <text evidence="6">Also exhibits azoreductase activity. Catalyzes the reductive cleavage of the azo bond in aromatic azo compounds to the corresponding amines.</text>
</comment>
<evidence type="ECO:0000256" key="3">
    <source>
        <dbReference type="ARBA" id="ARBA00023002"/>
    </source>
</evidence>
<comment type="catalytic activity">
    <reaction evidence="6">
        <text>2 a quinone + NADH + H(+) = 2 a 1,4-benzosemiquinone + NAD(+)</text>
        <dbReference type="Rhea" id="RHEA:65952"/>
        <dbReference type="ChEBI" id="CHEBI:15378"/>
        <dbReference type="ChEBI" id="CHEBI:57540"/>
        <dbReference type="ChEBI" id="CHEBI:57945"/>
        <dbReference type="ChEBI" id="CHEBI:132124"/>
        <dbReference type="ChEBI" id="CHEBI:134225"/>
    </reaction>
</comment>
<evidence type="ECO:0000256" key="2">
    <source>
        <dbReference type="ARBA" id="ARBA00022643"/>
    </source>
</evidence>
<reference evidence="8 9" key="1">
    <citation type="journal article" date="2015" name="BMC Genomics">
        <title>Genome mining reveals unlocked bioactive potential of marine Gram-negative bacteria.</title>
        <authorList>
            <person name="Machado H."/>
            <person name="Sonnenschein E.C."/>
            <person name="Melchiorsen J."/>
            <person name="Gram L."/>
        </authorList>
    </citation>
    <scope>NUCLEOTIDE SEQUENCE [LARGE SCALE GENOMIC DNA]</scope>
    <source>
        <strain evidence="8 9">S2471</strain>
    </source>
</reference>
<dbReference type="EMBL" id="JXYA01000043">
    <property type="protein sequence ID" value="KJZ06839.1"/>
    <property type="molecule type" value="Genomic_DNA"/>
</dbReference>
<dbReference type="RefSeq" id="WP_046006293.1">
    <property type="nucleotide sequence ID" value="NZ_JXYA01000043.1"/>
</dbReference>
<dbReference type="PATRIC" id="fig|43658.5.peg.3716"/>
<dbReference type="InterPro" id="IPR029039">
    <property type="entry name" value="Flavoprotein-like_sf"/>
</dbReference>
<dbReference type="PANTHER" id="PTHR43741:SF2">
    <property type="entry name" value="FMN-DEPENDENT NADH:QUINONE OXIDOREDUCTASE"/>
    <property type="match status" value="1"/>
</dbReference>
<gene>
    <name evidence="6" type="primary">azoR</name>
    <name evidence="8" type="ORF">TW77_17595</name>
</gene>
<keyword evidence="9" id="KW-1185">Reference proteome</keyword>
<proteinExistence type="inferred from homology"/>
<accession>A0A0F4QHN5</accession>
<sequence length="207" mass="22679">MKKQVLIIKSSPANEFSVSSEIADYLQAQLQNSNETLAFTIRDLSKTPAPVYDNQILNSFYGDQNALTAEQTEIAQPSLLYIDELKQADIIVFASPMHNFSVTSLMKNYIDQICRFGLTFSYSEQGPKGLLEGKQAVIIASAGADMSQPEMHSVDFQVPYLKQVLGFIGITNIDVITAYGISMPDIGSEVATEQAKAQVDQWIGAIG</sequence>
<comment type="catalytic activity">
    <reaction evidence="5">
        <text>N,N-dimethyl-1,4-phenylenediamine + anthranilate + 2 NAD(+) = 2-(4-dimethylaminophenyl)diazenylbenzoate + 2 NADH + 2 H(+)</text>
        <dbReference type="Rhea" id="RHEA:55872"/>
        <dbReference type="ChEBI" id="CHEBI:15378"/>
        <dbReference type="ChEBI" id="CHEBI:15783"/>
        <dbReference type="ChEBI" id="CHEBI:16567"/>
        <dbReference type="ChEBI" id="CHEBI:57540"/>
        <dbReference type="ChEBI" id="CHEBI:57945"/>
        <dbReference type="ChEBI" id="CHEBI:71579"/>
        <dbReference type="EC" id="1.7.1.17"/>
    </reaction>
    <physiologicalReaction direction="right-to-left" evidence="5">
        <dbReference type="Rhea" id="RHEA:55874"/>
    </physiologicalReaction>
</comment>
<dbReference type="GO" id="GO:0009055">
    <property type="term" value="F:electron transfer activity"/>
    <property type="evidence" value="ECO:0007669"/>
    <property type="project" value="UniProtKB-UniRule"/>
</dbReference>
<dbReference type="GO" id="GO:0010181">
    <property type="term" value="F:FMN binding"/>
    <property type="evidence" value="ECO:0007669"/>
    <property type="project" value="UniProtKB-UniRule"/>
</dbReference>
<dbReference type="InterPro" id="IPR050104">
    <property type="entry name" value="FMN-dep_NADH:Q_OxRdtase_AzoR1"/>
</dbReference>
<feature type="binding site" evidence="6">
    <location>
        <position position="11"/>
    </location>
    <ligand>
        <name>FMN</name>
        <dbReference type="ChEBI" id="CHEBI:58210"/>
    </ligand>
</feature>
<feature type="domain" description="Flavodoxin-like fold" evidence="7">
    <location>
        <begin position="3"/>
        <end position="202"/>
    </location>
</feature>
<evidence type="ECO:0000256" key="6">
    <source>
        <dbReference type="HAMAP-Rule" id="MF_01216"/>
    </source>
</evidence>
<evidence type="ECO:0000256" key="1">
    <source>
        <dbReference type="ARBA" id="ARBA00022630"/>
    </source>
</evidence>
<dbReference type="EC" id="1.6.5.-" evidence="6"/>
<dbReference type="OrthoDB" id="9787136at2"/>
<keyword evidence="2 6" id="KW-0288">FMN</keyword>
<dbReference type="Proteomes" id="UP000033452">
    <property type="component" value="Unassembled WGS sequence"/>
</dbReference>
<comment type="subunit">
    <text evidence="6">Homodimer.</text>
</comment>
<dbReference type="InterPro" id="IPR003680">
    <property type="entry name" value="Flavodoxin_fold"/>
</dbReference>
<keyword evidence="4 6" id="KW-0520">NAD</keyword>
<feature type="binding site" evidence="6">
    <location>
        <begin position="17"/>
        <end position="19"/>
    </location>
    <ligand>
        <name>FMN</name>
        <dbReference type="ChEBI" id="CHEBI:58210"/>
    </ligand>
</feature>
<dbReference type="HAMAP" id="MF_01216">
    <property type="entry name" value="Azoreductase_type1"/>
    <property type="match status" value="1"/>
</dbReference>
<keyword evidence="1 6" id="KW-0285">Flavoprotein</keyword>
<name>A0A0F4QHN5_9GAMM</name>
<dbReference type="GO" id="GO:0016655">
    <property type="term" value="F:oxidoreductase activity, acting on NAD(P)H, quinone or similar compound as acceptor"/>
    <property type="evidence" value="ECO:0007669"/>
    <property type="project" value="InterPro"/>
</dbReference>
<dbReference type="PANTHER" id="PTHR43741">
    <property type="entry name" value="FMN-DEPENDENT NADH-AZOREDUCTASE 1"/>
    <property type="match status" value="1"/>
</dbReference>
<dbReference type="InterPro" id="IPR023048">
    <property type="entry name" value="NADH:quinone_OxRdtase_FMN_depd"/>
</dbReference>
<organism evidence="8 9">
    <name type="scientific">Pseudoalteromonas rubra</name>
    <dbReference type="NCBI Taxonomy" id="43658"/>
    <lineage>
        <taxon>Bacteria</taxon>
        <taxon>Pseudomonadati</taxon>
        <taxon>Pseudomonadota</taxon>
        <taxon>Gammaproteobacteria</taxon>
        <taxon>Alteromonadales</taxon>
        <taxon>Pseudoalteromonadaceae</taxon>
        <taxon>Pseudoalteromonas</taxon>
    </lineage>
</organism>
<comment type="similarity">
    <text evidence="6">Belongs to the azoreductase type 1 family.</text>
</comment>
<dbReference type="AlphaFoldDB" id="A0A0F4QHN5"/>
<protein>
    <recommendedName>
        <fullName evidence="6">FMN dependent NADH:quinone oxidoreductase</fullName>
        <ecNumber evidence="6">1.6.5.-</ecNumber>
    </recommendedName>
    <alternativeName>
        <fullName evidence="6">Azo-dye reductase</fullName>
    </alternativeName>
    <alternativeName>
        <fullName evidence="6">FMN-dependent NADH-azo compound oxidoreductase</fullName>
    </alternativeName>
    <alternativeName>
        <fullName evidence="6">FMN-dependent NADH-azoreductase</fullName>
        <ecNumber evidence="6">1.7.1.17</ecNumber>
    </alternativeName>
</protein>
<dbReference type="SUPFAM" id="SSF52218">
    <property type="entry name" value="Flavoproteins"/>
    <property type="match status" value="1"/>
</dbReference>
<comment type="caution">
    <text evidence="8">The sequence shown here is derived from an EMBL/GenBank/DDBJ whole genome shotgun (WGS) entry which is preliminary data.</text>
</comment>
<evidence type="ECO:0000256" key="4">
    <source>
        <dbReference type="ARBA" id="ARBA00023027"/>
    </source>
</evidence>